<evidence type="ECO:0000256" key="1">
    <source>
        <dbReference type="SAM" id="MobiDB-lite"/>
    </source>
</evidence>
<dbReference type="Proteomes" id="UP001218218">
    <property type="component" value="Unassembled WGS sequence"/>
</dbReference>
<feature type="region of interest" description="Disordered" evidence="1">
    <location>
        <begin position="186"/>
        <end position="241"/>
    </location>
</feature>
<dbReference type="AlphaFoldDB" id="A0AAD7ECC6"/>
<feature type="non-terminal residue" evidence="2">
    <location>
        <position position="630"/>
    </location>
</feature>
<comment type="caution">
    <text evidence="2">The sequence shown here is derived from an EMBL/GenBank/DDBJ whole genome shotgun (WGS) entry which is preliminary data.</text>
</comment>
<protein>
    <submittedName>
        <fullName evidence="2">Uncharacterized protein</fullName>
    </submittedName>
</protein>
<gene>
    <name evidence="2" type="ORF">DFH08DRAFT_1044366</name>
</gene>
<keyword evidence="3" id="KW-1185">Reference proteome</keyword>
<feature type="compositionally biased region" description="Polar residues" evidence="1">
    <location>
        <begin position="343"/>
        <end position="352"/>
    </location>
</feature>
<feature type="compositionally biased region" description="Low complexity" evidence="1">
    <location>
        <begin position="385"/>
        <end position="396"/>
    </location>
</feature>
<feature type="region of interest" description="Disordered" evidence="1">
    <location>
        <begin position="319"/>
        <end position="422"/>
    </location>
</feature>
<reference evidence="2" key="1">
    <citation type="submission" date="2023-03" db="EMBL/GenBank/DDBJ databases">
        <title>Massive genome expansion in bonnet fungi (Mycena s.s.) driven by repeated elements and novel gene families across ecological guilds.</title>
        <authorList>
            <consortium name="Lawrence Berkeley National Laboratory"/>
            <person name="Harder C.B."/>
            <person name="Miyauchi S."/>
            <person name="Viragh M."/>
            <person name="Kuo A."/>
            <person name="Thoen E."/>
            <person name="Andreopoulos B."/>
            <person name="Lu D."/>
            <person name="Skrede I."/>
            <person name="Drula E."/>
            <person name="Henrissat B."/>
            <person name="Morin E."/>
            <person name="Kohler A."/>
            <person name="Barry K."/>
            <person name="LaButti K."/>
            <person name="Morin E."/>
            <person name="Salamov A."/>
            <person name="Lipzen A."/>
            <person name="Mereny Z."/>
            <person name="Hegedus B."/>
            <person name="Baldrian P."/>
            <person name="Stursova M."/>
            <person name="Weitz H."/>
            <person name="Taylor A."/>
            <person name="Grigoriev I.V."/>
            <person name="Nagy L.G."/>
            <person name="Martin F."/>
            <person name="Kauserud H."/>
        </authorList>
    </citation>
    <scope>NUCLEOTIDE SEQUENCE</scope>
    <source>
        <strain evidence="2">CBHHK002</strain>
    </source>
</reference>
<evidence type="ECO:0000313" key="3">
    <source>
        <dbReference type="Proteomes" id="UP001218218"/>
    </source>
</evidence>
<proteinExistence type="predicted"/>
<name>A0AAD7ECC6_9AGAR</name>
<sequence length="630" mass="67839">LTRRLSSTLLVSHRNSTLLVSLPRSLNSCLRCFRLRPRKPHRRSSNALLLASAPFMMLPLGPSSSTSLPRRHSVTPLTQHNLSSANRFGEEGPSIPSAHGPFPALNRRHSLNLMRKPLRSSPLAGPALSSDGFHEAERPKTPRVRVLSTPNLHSRTRSDPAPPVPISPPVSKRLSRRASLLEIVKRPFEQKRPPLPAPPFSAPPAGGFPSIVYTPLPPPPLSSHHERARSRSTSMSTTDSYTACSAPASFPRAYTAASSCQPTLPVMKPNADMPAVYGSGHYKNDSEDNWLTTTPYGITPRFSRLGLTAPSVVLPVSARASRRKSLRGGGGQRVSLAPVMPPRQSNLKTNTRPEPVTPPRSSSLTQTSPVSSSTPSLLTRRRSSRSFSSERPSTPSATSISGTDSVVFAEGDGCESDEISSPHDFDVLSDADDAQVVPAADHTPENPFAFAKPPSSWGLSMRRRHGPTHMKGVSFLSFGSGDSSTGFSPIQSPVQSYFPAVQVSAPPARPVQTAAYTPPVEASTPGPYLEVPGAPPLARSASASTCAASLGASPDLWAWLPPSATFGNLIEYSTKRDRDSEANASSPVNCYHERKYIASLVRQSNWRFKWVTLGTDAIVDKYLSCIQNSV</sequence>
<organism evidence="2 3">
    <name type="scientific">Mycena albidolilacea</name>
    <dbReference type="NCBI Taxonomy" id="1033008"/>
    <lineage>
        <taxon>Eukaryota</taxon>
        <taxon>Fungi</taxon>
        <taxon>Dikarya</taxon>
        <taxon>Basidiomycota</taxon>
        <taxon>Agaricomycotina</taxon>
        <taxon>Agaricomycetes</taxon>
        <taxon>Agaricomycetidae</taxon>
        <taxon>Agaricales</taxon>
        <taxon>Marasmiineae</taxon>
        <taxon>Mycenaceae</taxon>
        <taxon>Mycena</taxon>
    </lineage>
</organism>
<feature type="compositionally biased region" description="Pro residues" evidence="1">
    <location>
        <begin position="193"/>
        <end position="202"/>
    </location>
</feature>
<evidence type="ECO:0000313" key="2">
    <source>
        <dbReference type="EMBL" id="KAJ7312373.1"/>
    </source>
</evidence>
<dbReference type="EMBL" id="JARIHO010000072">
    <property type="protein sequence ID" value="KAJ7312373.1"/>
    <property type="molecule type" value="Genomic_DNA"/>
</dbReference>
<accession>A0AAD7ECC6</accession>
<feature type="compositionally biased region" description="Low complexity" evidence="1">
    <location>
        <begin position="231"/>
        <end position="240"/>
    </location>
</feature>
<feature type="compositionally biased region" description="Low complexity" evidence="1">
    <location>
        <begin position="360"/>
        <end position="378"/>
    </location>
</feature>
<feature type="region of interest" description="Disordered" evidence="1">
    <location>
        <begin position="121"/>
        <end position="172"/>
    </location>
</feature>